<gene>
    <name evidence="2" type="ORF">NDR86_09325</name>
</gene>
<keyword evidence="1" id="KW-0812">Transmembrane</keyword>
<reference evidence="2" key="1">
    <citation type="submission" date="2022-06" db="EMBL/GenBank/DDBJ databases">
        <title>Novel species in genus nocardia.</title>
        <authorList>
            <person name="Li F."/>
        </authorList>
    </citation>
    <scope>NUCLEOTIDE SEQUENCE</scope>
    <source>
        <strain evidence="2">CDC141</strain>
    </source>
</reference>
<dbReference type="EMBL" id="JAMRXG010000003">
    <property type="protein sequence ID" value="MCM6773669.1"/>
    <property type="molecule type" value="Genomic_DNA"/>
</dbReference>
<comment type="caution">
    <text evidence="2">The sequence shown here is derived from an EMBL/GenBank/DDBJ whole genome shotgun (WGS) entry which is preliminary data.</text>
</comment>
<evidence type="ECO:0000313" key="2">
    <source>
        <dbReference type="EMBL" id="MCM6773669.1"/>
    </source>
</evidence>
<dbReference type="RefSeq" id="WP_251910726.1">
    <property type="nucleotide sequence ID" value="NZ_JAMRXG010000003.1"/>
</dbReference>
<keyword evidence="3" id="KW-1185">Reference proteome</keyword>
<evidence type="ECO:0000313" key="3">
    <source>
        <dbReference type="Proteomes" id="UP001139157"/>
    </source>
</evidence>
<dbReference type="Proteomes" id="UP001139157">
    <property type="component" value="Unassembled WGS sequence"/>
</dbReference>
<sequence length="81" mass="8810">MAVVPPRWRCCGAPFWLHNRTRRGVTAAILLHTMLNVVPAASPDLQKPLGTITIGIVTTAVAAGVVMGPYALRVHRRREEA</sequence>
<evidence type="ECO:0000256" key="1">
    <source>
        <dbReference type="SAM" id="Phobius"/>
    </source>
</evidence>
<proteinExistence type="predicted"/>
<accession>A0A9X2E3S7</accession>
<organism evidence="2 3">
    <name type="scientific">Nocardia pulmonis</name>
    <dbReference type="NCBI Taxonomy" id="2951408"/>
    <lineage>
        <taxon>Bacteria</taxon>
        <taxon>Bacillati</taxon>
        <taxon>Actinomycetota</taxon>
        <taxon>Actinomycetes</taxon>
        <taxon>Mycobacteriales</taxon>
        <taxon>Nocardiaceae</taxon>
        <taxon>Nocardia</taxon>
    </lineage>
</organism>
<name>A0A9X2E3S7_9NOCA</name>
<keyword evidence="1" id="KW-1133">Transmembrane helix</keyword>
<protein>
    <submittedName>
        <fullName evidence="2">Uncharacterized protein</fullName>
    </submittedName>
</protein>
<keyword evidence="1" id="KW-0472">Membrane</keyword>
<dbReference type="AlphaFoldDB" id="A0A9X2E3S7"/>
<feature type="transmembrane region" description="Helical" evidence="1">
    <location>
        <begin position="50"/>
        <end position="72"/>
    </location>
</feature>